<keyword evidence="6" id="KW-0496">Mitochondrion</keyword>
<reference evidence="11" key="1">
    <citation type="submission" date="2011-08" db="EMBL/GenBank/DDBJ databases">
        <title>The draft genome of Latimeria chalumnae.</title>
        <authorList>
            <person name="Di Palma F."/>
            <person name="Alfoldi J."/>
            <person name="Johnson J."/>
            <person name="Berlin A."/>
            <person name="Gnerre S."/>
            <person name="Jaffe D."/>
            <person name="MacCallum I."/>
            <person name="Young S."/>
            <person name="Walker B.J."/>
            <person name="Lander E."/>
            <person name="Lindblad-Toh K."/>
        </authorList>
    </citation>
    <scope>NUCLEOTIDE SEQUENCE [LARGE SCALE GENOMIC DNA]</scope>
    <source>
        <strain evidence="11">Wild caught</strain>
    </source>
</reference>
<feature type="domain" description="DML1/Misato tubulin" evidence="9">
    <location>
        <begin position="159"/>
        <end position="346"/>
    </location>
</feature>
<dbReference type="AlphaFoldDB" id="H3A2P7"/>
<dbReference type="Gene3D" id="3.40.50.1440">
    <property type="entry name" value="Tubulin/FtsZ, GTPase domain"/>
    <property type="match status" value="1"/>
</dbReference>
<protein>
    <recommendedName>
        <fullName evidence="4">Protein misato homolog 1</fullName>
    </recommendedName>
</protein>
<keyword evidence="5" id="KW-0963">Cytoplasm</keyword>
<dbReference type="InterPro" id="IPR036525">
    <property type="entry name" value="Tubulin/FtsZ_GTPase_sf"/>
</dbReference>
<evidence type="ECO:0000256" key="6">
    <source>
        <dbReference type="ARBA" id="ARBA00023128"/>
    </source>
</evidence>
<evidence type="ECO:0000256" key="5">
    <source>
        <dbReference type="ARBA" id="ARBA00022490"/>
    </source>
</evidence>
<dbReference type="InterPro" id="IPR029209">
    <property type="entry name" value="DML1/Misato_tubulin"/>
</dbReference>
<dbReference type="CDD" id="cd06060">
    <property type="entry name" value="misato"/>
    <property type="match status" value="1"/>
</dbReference>
<dbReference type="InterPro" id="IPR019605">
    <property type="entry name" value="Misato_II_tubulin-like"/>
</dbReference>
<name>H3A2P7_LATCH</name>
<evidence type="ECO:0000313" key="11">
    <source>
        <dbReference type="Proteomes" id="UP000008672"/>
    </source>
</evidence>
<dbReference type="SUPFAM" id="SSF52490">
    <property type="entry name" value="Tubulin nucleotide-binding domain-like"/>
    <property type="match status" value="1"/>
</dbReference>
<dbReference type="GeneTree" id="ENSGT00530000064067"/>
<dbReference type="EMBL" id="AFYH01122545">
    <property type="status" value="NOT_ANNOTATED_CDS"/>
    <property type="molecule type" value="Genomic_DNA"/>
</dbReference>
<dbReference type="EMBL" id="AFYH01122541">
    <property type="status" value="NOT_ANNOTATED_CDS"/>
    <property type="molecule type" value="Genomic_DNA"/>
</dbReference>
<dbReference type="InterPro" id="IPR049942">
    <property type="entry name" value="DML1/Misato"/>
</dbReference>
<dbReference type="EMBL" id="AFYH01122546">
    <property type="status" value="NOT_ANNOTATED_CDS"/>
    <property type="molecule type" value="Genomic_DNA"/>
</dbReference>
<dbReference type="Pfam" id="PF14881">
    <property type="entry name" value="Tubulin_3"/>
    <property type="match status" value="1"/>
</dbReference>
<evidence type="ECO:0000259" key="9">
    <source>
        <dbReference type="Pfam" id="PF14881"/>
    </source>
</evidence>
<dbReference type="EMBL" id="AFYH01122542">
    <property type="status" value="NOT_ANNOTATED_CDS"/>
    <property type="molecule type" value="Genomic_DNA"/>
</dbReference>
<comment type="function">
    <text evidence="7">Involved in the regulation of mitochondrial distribution and morphology. Required for mitochondrial fusion and mitochondrial network formation.</text>
</comment>
<evidence type="ECO:0000256" key="3">
    <source>
        <dbReference type="ARBA" id="ARBA00008507"/>
    </source>
</evidence>
<evidence type="ECO:0000256" key="2">
    <source>
        <dbReference type="ARBA" id="ARBA00004496"/>
    </source>
</evidence>
<feature type="domain" description="Misato Segment II tubulin-like" evidence="8">
    <location>
        <begin position="6"/>
        <end position="119"/>
    </location>
</feature>
<dbReference type="Ensembl" id="ENSLACT00000003953.1">
    <property type="protein sequence ID" value="ENSLACP00000003918.1"/>
    <property type="gene ID" value="ENSLACG00000003487.2"/>
</dbReference>
<dbReference type="EMBL" id="AFYH01122543">
    <property type="status" value="NOT_ANNOTATED_CDS"/>
    <property type="molecule type" value="Genomic_DNA"/>
</dbReference>
<dbReference type="Proteomes" id="UP000008672">
    <property type="component" value="Unassembled WGS sequence"/>
</dbReference>
<dbReference type="PANTHER" id="PTHR13391:SF0">
    <property type="entry name" value="PROTEIN MISATO HOMOLOG 1"/>
    <property type="match status" value="1"/>
</dbReference>
<comment type="subcellular location">
    <subcellularLocation>
        <location evidence="2">Cytoplasm</location>
    </subcellularLocation>
    <subcellularLocation>
        <location evidence="1">Mitochondrion</location>
    </subcellularLocation>
</comment>
<dbReference type="HOGENOM" id="CLU_022511_0_0_1"/>
<dbReference type="EMBL" id="AFYH01122540">
    <property type="status" value="NOT_ANNOTATED_CDS"/>
    <property type="molecule type" value="Genomic_DNA"/>
</dbReference>
<dbReference type="Pfam" id="PF10644">
    <property type="entry name" value="Misat_Tub_SegII"/>
    <property type="match status" value="1"/>
</dbReference>
<dbReference type="PANTHER" id="PTHR13391">
    <property type="entry name" value="MITOCHONDRIAL DISTRIBUTION REGULATOR MISATO"/>
    <property type="match status" value="1"/>
</dbReference>
<dbReference type="EMBL" id="AFYH01122544">
    <property type="status" value="NOT_ANNOTATED_CDS"/>
    <property type="molecule type" value="Genomic_DNA"/>
</dbReference>
<reference evidence="10" key="3">
    <citation type="submission" date="2025-09" db="UniProtKB">
        <authorList>
            <consortium name="Ensembl"/>
        </authorList>
    </citation>
    <scope>IDENTIFICATION</scope>
</reference>
<reference evidence="10" key="2">
    <citation type="submission" date="2025-08" db="UniProtKB">
        <authorList>
            <consortium name="Ensembl"/>
        </authorList>
    </citation>
    <scope>IDENTIFICATION</scope>
</reference>
<comment type="similarity">
    <text evidence="3">Belongs to the misato family.</text>
</comment>
<accession>H3A2P7</accession>
<evidence type="ECO:0000256" key="7">
    <source>
        <dbReference type="ARBA" id="ARBA00045225"/>
    </source>
</evidence>
<evidence type="ECO:0000256" key="4">
    <source>
        <dbReference type="ARBA" id="ARBA00017321"/>
    </source>
</evidence>
<dbReference type="GO" id="GO:0005739">
    <property type="term" value="C:mitochondrion"/>
    <property type="evidence" value="ECO:0007669"/>
    <property type="project" value="UniProtKB-SubCell"/>
</dbReference>
<evidence type="ECO:0000256" key="1">
    <source>
        <dbReference type="ARBA" id="ARBA00004173"/>
    </source>
</evidence>
<organism evidence="10 11">
    <name type="scientific">Latimeria chalumnae</name>
    <name type="common">Coelacanth</name>
    <dbReference type="NCBI Taxonomy" id="7897"/>
    <lineage>
        <taxon>Eukaryota</taxon>
        <taxon>Metazoa</taxon>
        <taxon>Chordata</taxon>
        <taxon>Craniata</taxon>
        <taxon>Vertebrata</taxon>
        <taxon>Euteleostomi</taxon>
        <taxon>Coelacanthiformes</taxon>
        <taxon>Coelacanthidae</taxon>
        <taxon>Latimeria</taxon>
    </lineage>
</organism>
<dbReference type="GO" id="GO:0007005">
    <property type="term" value="P:mitochondrion organization"/>
    <property type="evidence" value="ECO:0007669"/>
    <property type="project" value="InterPro"/>
</dbReference>
<proteinExistence type="inferred from homology"/>
<gene>
    <name evidence="10" type="primary">MSTO1</name>
</gene>
<evidence type="ECO:0000259" key="8">
    <source>
        <dbReference type="Pfam" id="PF10644"/>
    </source>
</evidence>
<sequence length="495" mass="55528">MGSVCREVVTVQLGHYANFVGTHWWNLQDASFCYDLELKNQCNEIRNDVLFREGLTQTGQQTYTPRLILMDVKGSLNTLKQDGCLYDDGKQDTALTWKGTVATHREEPVVKNPFLKDLDHRELYGDGDFQMQTLRDGNTEPVVDNGLLELPRKVYRLETSVRVWSDFLRVHLHPRTISLIQQYNHDGETSRLEAFGQGRSLFKEPAFLDELEDRLHFYVEECDYLQGFQVLCDLQDGFSGVSSKVVEHLHDEYGRKGIFTWGLTPTLQPKRSVAKEVYRLINTVLGIVQLSSQSSLFCPLSLNSNLGRQTLPPTSFPHVNYDASLNYHTSALLATALESMTLPYRLHSASVTMSQLAEALTFSGRKVVTSWASVPFPMKDGDSLPDALCSYQAMAPWKPLSPCGGLKESRCFAQSVVLRGAEKQRHVSNLPPGTQPASILHTCTTEEVLGTFLHTLYPTALSEGHLVGSPCKVTAPYPQFFTPSVSRQGYLLDEP</sequence>
<keyword evidence="11" id="KW-1185">Reference proteome</keyword>
<evidence type="ECO:0000313" key="10">
    <source>
        <dbReference type="Ensembl" id="ENSLACP00000003918.1"/>
    </source>
</evidence>
<dbReference type="Bgee" id="ENSLACG00000003487">
    <property type="expression patterns" value="Expressed in chordate pharynx and 6 other cell types or tissues"/>
</dbReference>
<dbReference type="EMBL" id="AFYH01122547">
    <property type="status" value="NOT_ANNOTATED_CDS"/>
    <property type="molecule type" value="Genomic_DNA"/>
</dbReference>